<sequence length="240" mass="25674">MQQNEENISAEEFQQTYAALSTYTFGAATTSTRAQDTDMLSPLVSPGGNDSDGRSSSSTARRSISHPRSEDEDDEAAARRDRAKMRAVDDGGRRPSLPSNLPFTSAPLTGADIDPSHPSAPSRGQHPADDAGDMIDVSDVEPHDSGALDTDVEVEDVPADTASQHTFGAGLGRTRSQRTTTRPVWNTSDSDAESEAGRDWETYTVDPSDRRAATTSPVTFARTLLSDEESLSSEHGQSIS</sequence>
<gene>
    <name evidence="2" type="ORF">EWM64_g8819</name>
</gene>
<proteinExistence type="predicted"/>
<comment type="caution">
    <text evidence="2">The sequence shown here is derived from an EMBL/GenBank/DDBJ whole genome shotgun (WGS) entry which is preliminary data.</text>
</comment>
<feature type="compositionally biased region" description="Low complexity" evidence="1">
    <location>
        <begin position="45"/>
        <end position="62"/>
    </location>
</feature>
<reference evidence="2 3" key="1">
    <citation type="submission" date="2019-02" db="EMBL/GenBank/DDBJ databases">
        <title>Genome sequencing of the rare red list fungi Hericium alpestre (H. flagellum).</title>
        <authorList>
            <person name="Buettner E."/>
            <person name="Kellner H."/>
        </authorList>
    </citation>
    <scope>NUCLEOTIDE SEQUENCE [LARGE SCALE GENOMIC DNA]</scope>
    <source>
        <strain evidence="2 3">DSM 108284</strain>
    </source>
</reference>
<feature type="compositionally biased region" description="Basic and acidic residues" evidence="1">
    <location>
        <begin position="76"/>
        <end position="93"/>
    </location>
</feature>
<name>A0A4Y9ZMJ2_9AGAM</name>
<feature type="compositionally biased region" description="Polar residues" evidence="1">
    <location>
        <begin position="97"/>
        <end position="107"/>
    </location>
</feature>
<feature type="non-terminal residue" evidence="2">
    <location>
        <position position="240"/>
    </location>
</feature>
<feature type="compositionally biased region" description="Polar residues" evidence="1">
    <location>
        <begin position="177"/>
        <end position="189"/>
    </location>
</feature>
<dbReference type="STRING" id="135208.A0A4Y9ZMJ2"/>
<keyword evidence="3" id="KW-1185">Reference proteome</keyword>
<protein>
    <submittedName>
        <fullName evidence="2">Uncharacterized protein</fullName>
    </submittedName>
</protein>
<evidence type="ECO:0000313" key="3">
    <source>
        <dbReference type="Proteomes" id="UP000298061"/>
    </source>
</evidence>
<feature type="region of interest" description="Disordered" evidence="1">
    <location>
        <begin position="30"/>
        <end position="146"/>
    </location>
</feature>
<feature type="region of interest" description="Disordered" evidence="1">
    <location>
        <begin position="160"/>
        <end position="201"/>
    </location>
</feature>
<evidence type="ECO:0000256" key="1">
    <source>
        <dbReference type="SAM" id="MobiDB-lite"/>
    </source>
</evidence>
<accession>A0A4Y9ZMJ2</accession>
<feature type="compositionally biased region" description="Acidic residues" evidence="1">
    <location>
        <begin position="130"/>
        <end position="139"/>
    </location>
</feature>
<organism evidence="2 3">
    <name type="scientific">Hericium alpestre</name>
    <dbReference type="NCBI Taxonomy" id="135208"/>
    <lineage>
        <taxon>Eukaryota</taxon>
        <taxon>Fungi</taxon>
        <taxon>Dikarya</taxon>
        <taxon>Basidiomycota</taxon>
        <taxon>Agaricomycotina</taxon>
        <taxon>Agaricomycetes</taxon>
        <taxon>Russulales</taxon>
        <taxon>Hericiaceae</taxon>
        <taxon>Hericium</taxon>
    </lineage>
</organism>
<dbReference type="EMBL" id="SFCI01001682">
    <property type="protein sequence ID" value="TFY75193.1"/>
    <property type="molecule type" value="Genomic_DNA"/>
</dbReference>
<evidence type="ECO:0000313" key="2">
    <source>
        <dbReference type="EMBL" id="TFY75193.1"/>
    </source>
</evidence>
<dbReference type="Proteomes" id="UP000298061">
    <property type="component" value="Unassembled WGS sequence"/>
</dbReference>
<dbReference type="AlphaFoldDB" id="A0A4Y9ZMJ2"/>